<evidence type="ECO:0000313" key="2">
    <source>
        <dbReference type="Proteomes" id="UP001367508"/>
    </source>
</evidence>
<keyword evidence="2" id="KW-1185">Reference proteome</keyword>
<organism evidence="1 2">
    <name type="scientific">Canavalia gladiata</name>
    <name type="common">Sword bean</name>
    <name type="synonym">Dolichos gladiatus</name>
    <dbReference type="NCBI Taxonomy" id="3824"/>
    <lineage>
        <taxon>Eukaryota</taxon>
        <taxon>Viridiplantae</taxon>
        <taxon>Streptophyta</taxon>
        <taxon>Embryophyta</taxon>
        <taxon>Tracheophyta</taxon>
        <taxon>Spermatophyta</taxon>
        <taxon>Magnoliopsida</taxon>
        <taxon>eudicotyledons</taxon>
        <taxon>Gunneridae</taxon>
        <taxon>Pentapetalae</taxon>
        <taxon>rosids</taxon>
        <taxon>fabids</taxon>
        <taxon>Fabales</taxon>
        <taxon>Fabaceae</taxon>
        <taxon>Papilionoideae</taxon>
        <taxon>50 kb inversion clade</taxon>
        <taxon>NPAAA clade</taxon>
        <taxon>indigoferoid/millettioid clade</taxon>
        <taxon>Phaseoleae</taxon>
        <taxon>Canavalia</taxon>
    </lineage>
</organism>
<dbReference type="EMBL" id="JAYMYQ010000001">
    <property type="protein sequence ID" value="KAK7359248.1"/>
    <property type="molecule type" value="Genomic_DNA"/>
</dbReference>
<dbReference type="Proteomes" id="UP001367508">
    <property type="component" value="Unassembled WGS sequence"/>
</dbReference>
<name>A0AAN9MVM1_CANGL</name>
<dbReference type="AlphaFoldDB" id="A0AAN9MVM1"/>
<comment type="caution">
    <text evidence="1">The sequence shown here is derived from an EMBL/GenBank/DDBJ whole genome shotgun (WGS) entry which is preliminary data.</text>
</comment>
<accession>A0AAN9MVM1</accession>
<gene>
    <name evidence="1" type="ORF">VNO77_01201</name>
</gene>
<evidence type="ECO:0000313" key="1">
    <source>
        <dbReference type="EMBL" id="KAK7359248.1"/>
    </source>
</evidence>
<sequence>MACNDATTFQMKANLLLVLTYDLFQEVPHTFSEKSDCRVSLGQDDHIPHGSAQDKKQMKVLVFLCLLGIINLLF</sequence>
<protein>
    <submittedName>
        <fullName evidence="1">Uncharacterized protein</fullName>
    </submittedName>
</protein>
<reference evidence="1 2" key="1">
    <citation type="submission" date="2024-01" db="EMBL/GenBank/DDBJ databases">
        <title>The genomes of 5 underutilized Papilionoideae crops provide insights into root nodulation and disease resistanc.</title>
        <authorList>
            <person name="Jiang F."/>
        </authorList>
    </citation>
    <scope>NUCLEOTIDE SEQUENCE [LARGE SCALE GENOMIC DNA]</scope>
    <source>
        <strain evidence="1">LVBAO_FW01</strain>
        <tissue evidence="1">Leaves</tissue>
    </source>
</reference>
<proteinExistence type="predicted"/>